<dbReference type="RefSeq" id="WP_119925316.1">
    <property type="nucleotide sequence ID" value="NZ_QZEY01000002.1"/>
</dbReference>
<reference evidence="4 5" key="1">
    <citation type="submission" date="2018-09" db="EMBL/GenBank/DDBJ databases">
        <title>YIM 75507 draft genome.</title>
        <authorList>
            <person name="Tang S."/>
            <person name="Feng Y."/>
        </authorList>
    </citation>
    <scope>NUCLEOTIDE SEQUENCE [LARGE SCALE GENOMIC DNA]</scope>
    <source>
        <strain evidence="4 5">YIM 75507</strain>
    </source>
</reference>
<proteinExistence type="predicted"/>
<dbReference type="Gene3D" id="1.20.1260.10">
    <property type="match status" value="1"/>
</dbReference>
<keyword evidence="5" id="KW-1185">Reference proteome</keyword>
<protein>
    <submittedName>
        <fullName evidence="4">DUF305 domain-containing protein</fullName>
    </submittedName>
</protein>
<evidence type="ECO:0000313" key="5">
    <source>
        <dbReference type="Proteomes" id="UP000265768"/>
    </source>
</evidence>
<name>A0A3A4B628_9ACTN</name>
<feature type="signal peptide" evidence="2">
    <location>
        <begin position="1"/>
        <end position="23"/>
    </location>
</feature>
<organism evidence="4 5">
    <name type="scientific">Bailinhaonella thermotolerans</name>
    <dbReference type="NCBI Taxonomy" id="1070861"/>
    <lineage>
        <taxon>Bacteria</taxon>
        <taxon>Bacillati</taxon>
        <taxon>Actinomycetota</taxon>
        <taxon>Actinomycetes</taxon>
        <taxon>Streptosporangiales</taxon>
        <taxon>Streptosporangiaceae</taxon>
        <taxon>Bailinhaonella</taxon>
    </lineage>
</organism>
<comment type="caution">
    <text evidence="4">The sequence shown here is derived from an EMBL/GenBank/DDBJ whole genome shotgun (WGS) entry which is preliminary data.</text>
</comment>
<dbReference type="Proteomes" id="UP000265768">
    <property type="component" value="Unassembled WGS sequence"/>
</dbReference>
<sequence length="212" mass="21954">MRRLATRRALAGVALASAAACSAAPPQGGVVPSSGPPVVAPAGPGEAARTAAPGERVPLGGPAANAADVLFAERMIPHHAQALRMTALAASRGASRTVKALAARIEAAQGPEIVVMRSWLADQGRRPPDGHGHGAEPMPGMATPGQLDALAGASGEEFDRSFLRLMIAHHEGALTMAREVLRDGRDRRIRALARDVLSGQTAEISRMRALLR</sequence>
<evidence type="ECO:0000313" key="4">
    <source>
        <dbReference type="EMBL" id="RJL34017.1"/>
    </source>
</evidence>
<dbReference type="AlphaFoldDB" id="A0A3A4B628"/>
<dbReference type="OrthoDB" id="26872at2"/>
<feature type="compositionally biased region" description="Basic and acidic residues" evidence="1">
    <location>
        <begin position="123"/>
        <end position="134"/>
    </location>
</feature>
<dbReference type="PROSITE" id="PS51257">
    <property type="entry name" value="PROKAR_LIPOPROTEIN"/>
    <property type="match status" value="1"/>
</dbReference>
<feature type="chain" id="PRO_5039068685" evidence="2">
    <location>
        <begin position="24"/>
        <end position="212"/>
    </location>
</feature>
<dbReference type="EMBL" id="QZEY01000002">
    <property type="protein sequence ID" value="RJL34017.1"/>
    <property type="molecule type" value="Genomic_DNA"/>
</dbReference>
<evidence type="ECO:0000256" key="1">
    <source>
        <dbReference type="SAM" id="MobiDB-lite"/>
    </source>
</evidence>
<accession>A0A3A4B628</accession>
<gene>
    <name evidence="4" type="ORF">D5H75_05715</name>
</gene>
<feature type="region of interest" description="Disordered" evidence="1">
    <location>
        <begin position="24"/>
        <end position="59"/>
    </location>
</feature>
<dbReference type="InterPro" id="IPR012347">
    <property type="entry name" value="Ferritin-like"/>
</dbReference>
<feature type="domain" description="DUF305" evidence="3">
    <location>
        <begin position="68"/>
        <end position="211"/>
    </location>
</feature>
<keyword evidence="2" id="KW-0732">Signal</keyword>
<dbReference type="PANTHER" id="PTHR36933:SF1">
    <property type="entry name" value="SLL0788 PROTEIN"/>
    <property type="match status" value="1"/>
</dbReference>
<feature type="compositionally biased region" description="Low complexity" evidence="1">
    <location>
        <begin position="24"/>
        <end position="33"/>
    </location>
</feature>
<evidence type="ECO:0000256" key="2">
    <source>
        <dbReference type="SAM" id="SignalP"/>
    </source>
</evidence>
<dbReference type="InterPro" id="IPR005183">
    <property type="entry name" value="DUF305_CopM-like"/>
</dbReference>
<feature type="region of interest" description="Disordered" evidence="1">
    <location>
        <begin position="122"/>
        <end position="148"/>
    </location>
</feature>
<dbReference type="Pfam" id="PF03713">
    <property type="entry name" value="DUF305"/>
    <property type="match status" value="1"/>
</dbReference>
<dbReference type="PANTHER" id="PTHR36933">
    <property type="entry name" value="SLL0788 PROTEIN"/>
    <property type="match status" value="1"/>
</dbReference>
<evidence type="ECO:0000259" key="3">
    <source>
        <dbReference type="Pfam" id="PF03713"/>
    </source>
</evidence>